<keyword evidence="4" id="KW-1185">Reference proteome</keyword>
<dbReference type="OrthoDB" id="10252486at2759"/>
<evidence type="ECO:0000313" key="4">
    <source>
        <dbReference type="Proteomes" id="UP000717585"/>
    </source>
</evidence>
<name>A0A8J6E4B2_9EUKA</name>
<dbReference type="InterPro" id="IPR036883">
    <property type="entry name" value="PDCD5-like_sf"/>
</dbReference>
<sequence>MDGIPPEAAQKMAENAEKQAMEAEQRRSMLAAILTPEARNRLGNITAVNPEKAEKIEKVLVQAAQAGKIRNRIDEDQLKSMLNDLTSGDGVATSEVIFHQKTKADMISSKQAESDSESDTDSDSDSDDPDFGTRTKITIRMGH</sequence>
<evidence type="ECO:0000256" key="2">
    <source>
        <dbReference type="SAM" id="MobiDB-lite"/>
    </source>
</evidence>
<dbReference type="Proteomes" id="UP000717585">
    <property type="component" value="Unassembled WGS sequence"/>
</dbReference>
<comment type="similarity">
    <text evidence="1">Belongs to the PDCD5 family.</text>
</comment>
<feature type="region of interest" description="Disordered" evidence="2">
    <location>
        <begin position="101"/>
        <end position="143"/>
    </location>
</feature>
<dbReference type="SUPFAM" id="SSF46950">
    <property type="entry name" value="Double-stranded DNA-binding domain"/>
    <property type="match status" value="1"/>
</dbReference>
<evidence type="ECO:0000256" key="1">
    <source>
        <dbReference type="ARBA" id="ARBA00010490"/>
    </source>
</evidence>
<dbReference type="GO" id="GO:0003677">
    <property type="term" value="F:DNA binding"/>
    <property type="evidence" value="ECO:0007669"/>
    <property type="project" value="InterPro"/>
</dbReference>
<organism evidence="3 4">
    <name type="scientific">Carpediemonas membranifera</name>
    <dbReference type="NCBI Taxonomy" id="201153"/>
    <lineage>
        <taxon>Eukaryota</taxon>
        <taxon>Metamonada</taxon>
        <taxon>Carpediemonas-like organisms</taxon>
        <taxon>Carpediemonas</taxon>
    </lineage>
</organism>
<evidence type="ECO:0000313" key="3">
    <source>
        <dbReference type="EMBL" id="KAG9396701.1"/>
    </source>
</evidence>
<feature type="compositionally biased region" description="Acidic residues" evidence="2">
    <location>
        <begin position="114"/>
        <end position="130"/>
    </location>
</feature>
<dbReference type="Pfam" id="PF01984">
    <property type="entry name" value="dsDNA_bind"/>
    <property type="match status" value="1"/>
</dbReference>
<accession>A0A8J6E4B2</accession>
<reference evidence="3" key="1">
    <citation type="submission" date="2021-05" db="EMBL/GenBank/DDBJ databases">
        <title>A free-living protist that lacks canonical eukaryotic 1 DNA replication and segregation systems.</title>
        <authorList>
            <person name="Salas-Leiva D.E."/>
            <person name="Tromer E.C."/>
            <person name="Curtis B.A."/>
            <person name="Jerlstrom-Hultqvist J."/>
            <person name="Kolisko M."/>
            <person name="Yi Z."/>
            <person name="Salas-Leiva J.S."/>
            <person name="Gallot-Lavallee L."/>
            <person name="Kops G.J.P.L."/>
            <person name="Archibald J.M."/>
            <person name="Simpson A.G.B."/>
            <person name="Roger A.J."/>
        </authorList>
    </citation>
    <scope>NUCLEOTIDE SEQUENCE</scope>
    <source>
        <strain evidence="3">BICM</strain>
    </source>
</reference>
<gene>
    <name evidence="3" type="ORF">J8273_1719</name>
</gene>
<comment type="caution">
    <text evidence="3">The sequence shown here is derived from an EMBL/GenBank/DDBJ whole genome shotgun (WGS) entry which is preliminary data.</text>
</comment>
<dbReference type="PANTHER" id="PTHR10840:SF0">
    <property type="entry name" value="PROGRAMMED CELL DEATH PROTEIN 5"/>
    <property type="match status" value="1"/>
</dbReference>
<dbReference type="PANTHER" id="PTHR10840">
    <property type="entry name" value="PROGRAMMED CELL DEATH PROTEIN 5"/>
    <property type="match status" value="1"/>
</dbReference>
<dbReference type="EMBL" id="JAHDYR010000005">
    <property type="protein sequence ID" value="KAG9396701.1"/>
    <property type="molecule type" value="Genomic_DNA"/>
</dbReference>
<proteinExistence type="inferred from homology"/>
<dbReference type="GO" id="GO:0005634">
    <property type="term" value="C:nucleus"/>
    <property type="evidence" value="ECO:0007669"/>
    <property type="project" value="TreeGrafter"/>
</dbReference>
<feature type="region of interest" description="Disordered" evidence="2">
    <location>
        <begin position="1"/>
        <end position="22"/>
    </location>
</feature>
<dbReference type="AlphaFoldDB" id="A0A8J6E4B2"/>
<dbReference type="InterPro" id="IPR002836">
    <property type="entry name" value="PDCD5-like"/>
</dbReference>
<dbReference type="Gene3D" id="1.10.8.140">
    <property type="entry name" value="PDCD5-like"/>
    <property type="match status" value="1"/>
</dbReference>
<dbReference type="GO" id="GO:0005829">
    <property type="term" value="C:cytosol"/>
    <property type="evidence" value="ECO:0007669"/>
    <property type="project" value="TreeGrafter"/>
</dbReference>
<protein>
    <submittedName>
        <fullName evidence="3">PDCD5-related protein</fullName>
    </submittedName>
</protein>